<dbReference type="FunFam" id="2.70.70.10:FF:000006">
    <property type="entry name" value="M23 family peptidase"/>
    <property type="match status" value="1"/>
</dbReference>
<dbReference type="PANTHER" id="PTHR21666">
    <property type="entry name" value="PEPTIDASE-RELATED"/>
    <property type="match status" value="1"/>
</dbReference>
<dbReference type="InterPro" id="IPR050570">
    <property type="entry name" value="Cell_wall_metabolism_enzyme"/>
</dbReference>
<dbReference type="GO" id="GO:0004222">
    <property type="term" value="F:metalloendopeptidase activity"/>
    <property type="evidence" value="ECO:0007669"/>
    <property type="project" value="TreeGrafter"/>
</dbReference>
<protein>
    <submittedName>
        <fullName evidence="2">M23 family metallopeptidase</fullName>
    </submittedName>
</protein>
<name>A0A847SCG8_9NEIS</name>
<comment type="caution">
    <text evidence="2">The sequence shown here is derived from an EMBL/GenBank/DDBJ whole genome shotgun (WGS) entry which is preliminary data.</text>
</comment>
<dbReference type="InterPro" id="IPR011055">
    <property type="entry name" value="Dup_hybrid_motif"/>
</dbReference>
<dbReference type="InterPro" id="IPR016047">
    <property type="entry name" value="M23ase_b-sheet_dom"/>
</dbReference>
<dbReference type="CDD" id="cd12797">
    <property type="entry name" value="M23_peptidase"/>
    <property type="match status" value="1"/>
</dbReference>
<proteinExistence type="predicted"/>
<dbReference type="Gene3D" id="2.70.70.10">
    <property type="entry name" value="Glucose Permease (Domain IIA)"/>
    <property type="match status" value="1"/>
</dbReference>
<evidence type="ECO:0000313" key="2">
    <source>
        <dbReference type="EMBL" id="NLR75039.1"/>
    </source>
</evidence>
<keyword evidence="3" id="KW-1185">Reference proteome</keyword>
<evidence type="ECO:0000259" key="1">
    <source>
        <dbReference type="Pfam" id="PF01551"/>
    </source>
</evidence>
<dbReference type="EMBL" id="JABAIM010000001">
    <property type="protein sequence ID" value="NLR75039.1"/>
    <property type="molecule type" value="Genomic_DNA"/>
</dbReference>
<dbReference type="SUPFAM" id="SSF51261">
    <property type="entry name" value="Duplicated hybrid motif"/>
    <property type="match status" value="1"/>
</dbReference>
<dbReference type="AlphaFoldDB" id="A0A847SCG8"/>
<evidence type="ECO:0000313" key="3">
    <source>
        <dbReference type="Proteomes" id="UP000587991"/>
    </source>
</evidence>
<sequence>MVIWLVPGASEAILLPLLNASTVAQREDSRHTDPMEALVRRMGQMEGELKVVQLQQQALAQQQGLSLTRPAADPPAVGGPEVPLTPAMLQQQLGKLEEAVARAQSDQQLLQSWTAMQTRQQYQLPELMPVNIGEFTSNFGPRSDPFSRRQAMHEGIDFAAPVGTSIQAAGAGTVIYAGYHHDYGYMVEIDHGHGITSRYAHASRLLVQMGDHVQTGDEIAKVGSTGRSTGSHLHFEVRFDGVAQNPSRFIPGSAG</sequence>
<dbReference type="PANTHER" id="PTHR21666:SF291">
    <property type="entry name" value="STAGE II SPORULATION PROTEIN Q"/>
    <property type="match status" value="1"/>
</dbReference>
<organism evidence="2 3">
    <name type="scientific">Leeia aquatica</name>
    <dbReference type="NCBI Taxonomy" id="2725557"/>
    <lineage>
        <taxon>Bacteria</taxon>
        <taxon>Pseudomonadati</taxon>
        <taxon>Pseudomonadota</taxon>
        <taxon>Betaproteobacteria</taxon>
        <taxon>Neisseriales</taxon>
        <taxon>Leeiaceae</taxon>
        <taxon>Leeia</taxon>
    </lineage>
</organism>
<feature type="domain" description="M23ase beta-sheet core" evidence="1">
    <location>
        <begin position="152"/>
        <end position="246"/>
    </location>
</feature>
<gene>
    <name evidence="2" type="ORF">HF682_07695</name>
</gene>
<dbReference type="Pfam" id="PF01551">
    <property type="entry name" value="Peptidase_M23"/>
    <property type="match status" value="1"/>
</dbReference>
<reference evidence="2 3" key="1">
    <citation type="submission" date="2020-04" db="EMBL/GenBank/DDBJ databases">
        <title>Draft genome of Leeia sp. IMCC25680.</title>
        <authorList>
            <person name="Song J."/>
            <person name="Cho J.-C."/>
        </authorList>
    </citation>
    <scope>NUCLEOTIDE SEQUENCE [LARGE SCALE GENOMIC DNA]</scope>
    <source>
        <strain evidence="2 3">IMCC25680</strain>
    </source>
</reference>
<accession>A0A847SCG8</accession>
<dbReference type="Proteomes" id="UP000587991">
    <property type="component" value="Unassembled WGS sequence"/>
</dbReference>